<gene>
    <name evidence="2" type="ORF">LZC94_44720</name>
</gene>
<protein>
    <submittedName>
        <fullName evidence="2">Uncharacterized protein</fullName>
    </submittedName>
</protein>
<feature type="transmembrane region" description="Helical" evidence="1">
    <location>
        <begin position="1185"/>
        <end position="1212"/>
    </location>
</feature>
<name>A0ABZ2LVY3_9BACT</name>
<sequence>MDTIDIPTRLSKSPTLRVSAESELMKNYQGALPTSPERDLFAVHDAQLRPIVFGFGTDGRLFAIHHRDEDATGWTQVDLTPSLADLGVPVTIAAGQLPGGNIFVAVGMKDKSDPTKTRVAIAGPLSPDLSKTDWSNLRGAWLYLPLVAGASTPEKIAVGPIDDGQGFGIPTIAVSVKGTDPASPTTFLARASVDSNTGAMGWGWIDFPTPTVKATLRDFALGAISDLGPGVYMLYDGVGEPDSGTAEGTWLVFKTFPDARGRGFDRQLLAPSGARCLATSPGRDGTTALFVAGASGVHWFPPDQQSKRANATPIAGADLVPEILPGGLIVRGDQAREGITSVWVLSGENLYRFDDLDGTWTTPLLLRRGVARVAPLSNDRRYANELLYVGTDVEETRYLQYMWQDPSTTLWKSDDIPLAQPDRLYEFGCYTTHLSFEDANGQPLLGRAFRVSAGSRVRAVINGVAHLLDPATEIEAATDFQGHITIIQPVRDLATPQLHLRADFFDGIIDVNPAHNVADRLHKVSAPSDVPVLPAKLPDPIQASDVVSAVRSLASLHPASAGDHAAAVSYRTSAAPQALRTAHLPEGGGFSLSFDGGGYRVHDAASLQANFSLGGWFSHAVGDAIAFFESSIHEVKHFVVKVEKEVVTFAAYLGETAVQFVVKTAEEVYKLVSWVFQKIEVAFDDLIHWLGYLFEWKDIWHTHKELAAMTRAGLDYIGARADAEIAHWEKRVDDFFDHLGSAVRSAKVPADMASKRLTEGAGGPVSTVARALKSPAGNWAFYQFQHGGLAGGREPHVDPVDPSGHESLLREIRDGFVSAARDLQGAMLQFIGAWHAGDVTLSDLGRLAEAPLLAALEPLRPVMKRAFDLLRAALRALRAGLDAEFPVPFIGALYEWLTTFIGDKEKLTFINGIALLVAIPLTIVSKALGRGVPFSGGPGFDRPESFASLLEPEARGRAARLTTAANDDRDSWSAAKFYIQWGGMAAAIVGLLTPVLRAISLYQALTASSDADSPEEYPLLTQGVSTYGTDTGDDGGASPSRLPAGLSRMGGLERFLLIVAAVCDAIQFVTTLPIPQKELPVDSLSYWFRWGAIVAHLLPMLAGYYSQIWKTDEAPETGGAYTFAGDFAALGFVLGGNTISVIDHMPPSASQWAADLLSTGGGTCQGLGEILASAASKDDGPASKLALSFFAVLIGGGGLFAAWSGTSIYIYLASKADGADGTVFTVPGG</sequence>
<dbReference type="Proteomes" id="UP001370348">
    <property type="component" value="Chromosome"/>
</dbReference>
<keyword evidence="1" id="KW-1133">Transmembrane helix</keyword>
<evidence type="ECO:0000313" key="3">
    <source>
        <dbReference type="Proteomes" id="UP001370348"/>
    </source>
</evidence>
<keyword evidence="1" id="KW-0812">Transmembrane</keyword>
<keyword evidence="1" id="KW-0472">Membrane</keyword>
<accession>A0ABZ2LVY3</accession>
<evidence type="ECO:0000313" key="2">
    <source>
        <dbReference type="EMBL" id="WXB14912.1"/>
    </source>
</evidence>
<feature type="transmembrane region" description="Helical" evidence="1">
    <location>
        <begin position="978"/>
        <end position="999"/>
    </location>
</feature>
<feature type="transmembrane region" description="Helical" evidence="1">
    <location>
        <begin position="1055"/>
        <end position="1074"/>
    </location>
</feature>
<evidence type="ECO:0000256" key="1">
    <source>
        <dbReference type="SAM" id="Phobius"/>
    </source>
</evidence>
<proteinExistence type="predicted"/>
<reference evidence="2 3" key="1">
    <citation type="submission" date="2021-12" db="EMBL/GenBank/DDBJ databases">
        <title>Discovery of the Pendulisporaceae a myxobacterial family with distinct sporulation behavior and unique specialized metabolism.</title>
        <authorList>
            <person name="Garcia R."/>
            <person name="Popoff A."/>
            <person name="Bader C.D."/>
            <person name="Loehr J."/>
            <person name="Walesch S."/>
            <person name="Walt C."/>
            <person name="Boldt J."/>
            <person name="Bunk B."/>
            <person name="Haeckl F.J.F.P.J."/>
            <person name="Gunesch A.P."/>
            <person name="Birkelbach J."/>
            <person name="Nuebel U."/>
            <person name="Pietschmann T."/>
            <person name="Bach T."/>
            <person name="Mueller R."/>
        </authorList>
    </citation>
    <scope>NUCLEOTIDE SEQUENCE [LARGE SCALE GENOMIC DNA]</scope>
    <source>
        <strain evidence="2 3">MSr11954</strain>
    </source>
</reference>
<dbReference type="RefSeq" id="WP_394824536.1">
    <property type="nucleotide sequence ID" value="NZ_CP089984.1"/>
</dbReference>
<feature type="transmembrane region" description="Helical" evidence="1">
    <location>
        <begin position="1086"/>
        <end position="1105"/>
    </location>
</feature>
<organism evidence="2 3">
    <name type="scientific">Pendulispora albinea</name>
    <dbReference type="NCBI Taxonomy" id="2741071"/>
    <lineage>
        <taxon>Bacteria</taxon>
        <taxon>Pseudomonadati</taxon>
        <taxon>Myxococcota</taxon>
        <taxon>Myxococcia</taxon>
        <taxon>Myxococcales</taxon>
        <taxon>Sorangiineae</taxon>
        <taxon>Pendulisporaceae</taxon>
        <taxon>Pendulispora</taxon>
    </lineage>
</organism>
<dbReference type="EMBL" id="CP089984">
    <property type="protein sequence ID" value="WXB14912.1"/>
    <property type="molecule type" value="Genomic_DNA"/>
</dbReference>
<keyword evidence="3" id="KW-1185">Reference proteome</keyword>